<sequence>MAALSATADYVYLQLLEPRVTDSLYNLSTAKIGSELNYTFFHTKLVPTVPPSACSPIENSFEVSNNIAFAIRG</sequence>
<organism evidence="1 2">
    <name type="scientific">Dibothriocephalus latus</name>
    <name type="common">Fish tapeworm</name>
    <name type="synonym">Diphyllobothrium latum</name>
    <dbReference type="NCBI Taxonomy" id="60516"/>
    <lineage>
        <taxon>Eukaryota</taxon>
        <taxon>Metazoa</taxon>
        <taxon>Spiralia</taxon>
        <taxon>Lophotrochozoa</taxon>
        <taxon>Platyhelminthes</taxon>
        <taxon>Cestoda</taxon>
        <taxon>Eucestoda</taxon>
        <taxon>Diphyllobothriidea</taxon>
        <taxon>Diphyllobothriidae</taxon>
        <taxon>Dibothriocephalus</taxon>
    </lineage>
</organism>
<dbReference type="EMBL" id="UYRU01058360">
    <property type="protein sequence ID" value="VDN14137.1"/>
    <property type="molecule type" value="Genomic_DNA"/>
</dbReference>
<dbReference type="OrthoDB" id="206201at2759"/>
<name>A0A3P7LR30_DIBLA</name>
<reference evidence="1 2" key="1">
    <citation type="submission" date="2018-11" db="EMBL/GenBank/DDBJ databases">
        <authorList>
            <consortium name="Pathogen Informatics"/>
        </authorList>
    </citation>
    <scope>NUCLEOTIDE SEQUENCE [LARGE SCALE GENOMIC DNA]</scope>
</reference>
<dbReference type="AlphaFoldDB" id="A0A3P7LR30"/>
<dbReference type="Proteomes" id="UP000281553">
    <property type="component" value="Unassembled WGS sequence"/>
</dbReference>
<protein>
    <submittedName>
        <fullName evidence="1">Uncharacterized protein</fullName>
    </submittedName>
</protein>
<keyword evidence="2" id="KW-1185">Reference proteome</keyword>
<proteinExistence type="predicted"/>
<gene>
    <name evidence="1" type="ORF">DILT_LOCUS9968</name>
</gene>
<accession>A0A3P7LR30</accession>
<evidence type="ECO:0000313" key="1">
    <source>
        <dbReference type="EMBL" id="VDN14137.1"/>
    </source>
</evidence>
<evidence type="ECO:0000313" key="2">
    <source>
        <dbReference type="Proteomes" id="UP000281553"/>
    </source>
</evidence>